<accession>A0AAP0X8Y4</accession>
<gene>
    <name evidence="2" type="ORF">L1049_008107</name>
</gene>
<sequence>MLNIHTSGMQLGGDAYGPLPSHPLHRSVNISGRVHGRRGHRVPTTPKANTYAPLPCDPPVFDKSTSISTSGYYNRGDHGQGHGYGTSASTSIGGGYGYLDQGLAFLMVLLVISMMHQITVVEHRSPIPHPNPYYQDHGQGSSGDASHDPIVALTFNIFYTPFILPTRRRIKQKFDQQQIGEEIFHQPLVDYKKDEDESMKSTTTEMIMEHREGKDDHMTIYAFPTKSGCQRQ</sequence>
<organism evidence="2 3">
    <name type="scientific">Liquidambar formosana</name>
    <name type="common">Formosan gum</name>
    <dbReference type="NCBI Taxonomy" id="63359"/>
    <lineage>
        <taxon>Eukaryota</taxon>
        <taxon>Viridiplantae</taxon>
        <taxon>Streptophyta</taxon>
        <taxon>Embryophyta</taxon>
        <taxon>Tracheophyta</taxon>
        <taxon>Spermatophyta</taxon>
        <taxon>Magnoliopsida</taxon>
        <taxon>eudicotyledons</taxon>
        <taxon>Gunneridae</taxon>
        <taxon>Pentapetalae</taxon>
        <taxon>Saxifragales</taxon>
        <taxon>Altingiaceae</taxon>
        <taxon>Liquidambar</taxon>
    </lineage>
</organism>
<proteinExistence type="predicted"/>
<feature type="region of interest" description="Disordered" evidence="1">
    <location>
        <begin position="33"/>
        <end position="55"/>
    </location>
</feature>
<reference evidence="2 3" key="1">
    <citation type="journal article" date="2024" name="Plant J.">
        <title>Genome sequences and population genomics reveal climatic adaptation and genomic divergence between two closely related sweetgum species.</title>
        <authorList>
            <person name="Xu W.Q."/>
            <person name="Ren C.Q."/>
            <person name="Zhang X.Y."/>
            <person name="Comes H.P."/>
            <person name="Liu X.H."/>
            <person name="Li Y.G."/>
            <person name="Kettle C.J."/>
            <person name="Jalonen R."/>
            <person name="Gaisberger H."/>
            <person name="Ma Y.Z."/>
            <person name="Qiu Y.X."/>
        </authorList>
    </citation>
    <scope>NUCLEOTIDE SEQUENCE [LARGE SCALE GENOMIC DNA]</scope>
    <source>
        <strain evidence="2">Hangzhou</strain>
    </source>
</reference>
<evidence type="ECO:0000313" key="3">
    <source>
        <dbReference type="Proteomes" id="UP001415857"/>
    </source>
</evidence>
<dbReference type="Proteomes" id="UP001415857">
    <property type="component" value="Unassembled WGS sequence"/>
</dbReference>
<name>A0AAP0X8Y4_LIQFO</name>
<keyword evidence="3" id="KW-1185">Reference proteome</keyword>
<dbReference type="EMBL" id="JBBPBK010000002">
    <property type="protein sequence ID" value="KAK9289945.1"/>
    <property type="molecule type" value="Genomic_DNA"/>
</dbReference>
<protein>
    <submittedName>
        <fullName evidence="2">Uncharacterized protein</fullName>
    </submittedName>
</protein>
<evidence type="ECO:0000256" key="1">
    <source>
        <dbReference type="SAM" id="MobiDB-lite"/>
    </source>
</evidence>
<evidence type="ECO:0000313" key="2">
    <source>
        <dbReference type="EMBL" id="KAK9289945.1"/>
    </source>
</evidence>
<comment type="caution">
    <text evidence="2">The sequence shown here is derived from an EMBL/GenBank/DDBJ whole genome shotgun (WGS) entry which is preliminary data.</text>
</comment>
<dbReference type="AlphaFoldDB" id="A0AAP0X8Y4"/>